<comment type="subcellular location">
    <subcellularLocation>
        <location evidence="2">Cell junction</location>
        <location evidence="2">Adherens junction</location>
    </subcellularLocation>
    <subcellularLocation>
        <location evidence="1">Cell junction</location>
        <location evidence="1">Tight junction</location>
    </subcellularLocation>
</comment>
<protein>
    <submittedName>
        <fullName evidence="10">Coiled-coil domain containing 85C</fullName>
    </submittedName>
</protein>
<dbReference type="PANTHER" id="PTHR13546">
    <property type="entry name" value="RE60986P"/>
    <property type="match status" value="1"/>
</dbReference>
<keyword evidence="4" id="KW-0796">Tight junction</keyword>
<evidence type="ECO:0000256" key="5">
    <source>
        <dbReference type="ARBA" id="ARBA00022473"/>
    </source>
</evidence>
<keyword evidence="5" id="KW-0217">Developmental protein</keyword>
<dbReference type="Ensembl" id="ENSSLUT00000046140.1">
    <property type="protein sequence ID" value="ENSSLUP00000044738.1"/>
    <property type="gene ID" value="ENSSLUG00000019794.1"/>
</dbReference>
<feature type="coiled-coil region" evidence="8">
    <location>
        <begin position="25"/>
        <end position="84"/>
    </location>
</feature>
<feature type="coiled-coil region" evidence="8">
    <location>
        <begin position="227"/>
        <end position="261"/>
    </location>
</feature>
<reference evidence="10" key="1">
    <citation type="submission" date="2025-08" db="UniProtKB">
        <authorList>
            <consortium name="Ensembl"/>
        </authorList>
    </citation>
    <scope>IDENTIFICATION</scope>
</reference>
<dbReference type="GO" id="GO:0005912">
    <property type="term" value="C:adherens junction"/>
    <property type="evidence" value="ECO:0007669"/>
    <property type="project" value="UniProtKB-SubCell"/>
</dbReference>
<dbReference type="InterPro" id="IPR019359">
    <property type="entry name" value="CCDC85"/>
</dbReference>
<feature type="compositionally biased region" description="Low complexity" evidence="9">
    <location>
        <begin position="181"/>
        <end position="193"/>
    </location>
</feature>
<evidence type="ECO:0000313" key="11">
    <source>
        <dbReference type="Proteomes" id="UP000694568"/>
    </source>
</evidence>
<proteinExistence type="inferred from homology"/>
<dbReference type="Pfam" id="PF10226">
    <property type="entry name" value="CCDC85"/>
    <property type="match status" value="1"/>
</dbReference>
<accession>A0A8C9ZZG6</accession>
<sequence length="364" mass="41365">MSQKVDMDRADASQLSDEDLLMLGKEDLIQRLRRLESRNMDLMLEHGNMMKDVNRSLQVHLREIRSLKDVNQRLQDDNQELRELCCFLDDDRQKGRKVSREWQRFGRHTASVLVKDVALYQQRLTELESSQEALRTENMELKEMVLMLDEDRSGAGSRSSIDSQSSLSNLNCPVPVRDVGDGSSTSSTGSAGSPDHHNHNHNHLHKASEGKIASLRRSVDFQSGDGLNELANYVRQLENKMKMLEDENNQLLSQVTTASINGCSYHFTHQWLSLTLDDVICLPRAMLKPPAVSPSPQSSTSPPRLKPEAIVHAMKVLDVHEKLDRQCSQEYDDDLNDKEKAIVREMCNVGSNLGFLLFNKKQKN</sequence>
<reference evidence="10" key="2">
    <citation type="submission" date="2025-09" db="UniProtKB">
        <authorList>
            <consortium name="Ensembl"/>
        </authorList>
    </citation>
    <scope>IDENTIFICATION</scope>
</reference>
<dbReference type="AlphaFoldDB" id="A0A8C9ZZG6"/>
<evidence type="ECO:0000256" key="1">
    <source>
        <dbReference type="ARBA" id="ARBA00004435"/>
    </source>
</evidence>
<evidence type="ECO:0000313" key="10">
    <source>
        <dbReference type="Ensembl" id="ENSSLUP00000044738.1"/>
    </source>
</evidence>
<evidence type="ECO:0000256" key="4">
    <source>
        <dbReference type="ARBA" id="ARBA00022427"/>
    </source>
</evidence>
<evidence type="ECO:0000256" key="6">
    <source>
        <dbReference type="ARBA" id="ARBA00022949"/>
    </source>
</evidence>
<feature type="compositionally biased region" description="Low complexity" evidence="9">
    <location>
        <begin position="154"/>
        <end position="171"/>
    </location>
</feature>
<dbReference type="Proteomes" id="UP000694568">
    <property type="component" value="Unplaced"/>
</dbReference>
<evidence type="ECO:0000256" key="3">
    <source>
        <dbReference type="ARBA" id="ARBA00009052"/>
    </source>
</evidence>
<evidence type="ECO:0000256" key="2">
    <source>
        <dbReference type="ARBA" id="ARBA00004536"/>
    </source>
</evidence>
<comment type="similarity">
    <text evidence="3">Belongs to the CCDC85 family.</text>
</comment>
<organism evidence="10 11">
    <name type="scientific">Sander lucioperca</name>
    <name type="common">Pike-perch</name>
    <name type="synonym">Perca lucioperca</name>
    <dbReference type="NCBI Taxonomy" id="283035"/>
    <lineage>
        <taxon>Eukaryota</taxon>
        <taxon>Metazoa</taxon>
        <taxon>Chordata</taxon>
        <taxon>Craniata</taxon>
        <taxon>Vertebrata</taxon>
        <taxon>Euteleostomi</taxon>
        <taxon>Actinopterygii</taxon>
        <taxon>Neopterygii</taxon>
        <taxon>Teleostei</taxon>
        <taxon>Neoteleostei</taxon>
        <taxon>Acanthomorphata</taxon>
        <taxon>Eupercaria</taxon>
        <taxon>Perciformes</taxon>
        <taxon>Percoidei</taxon>
        <taxon>Percidae</taxon>
        <taxon>Luciopercinae</taxon>
        <taxon>Sander</taxon>
    </lineage>
</organism>
<keyword evidence="6" id="KW-0965">Cell junction</keyword>
<keyword evidence="7 8" id="KW-0175">Coiled coil</keyword>
<dbReference type="PANTHER" id="PTHR13546:SF14">
    <property type="entry name" value="COILED-COIL DOMAIN-CONTAINING PROTEIN 85C"/>
    <property type="match status" value="1"/>
</dbReference>
<dbReference type="GO" id="GO:0005923">
    <property type="term" value="C:bicellular tight junction"/>
    <property type="evidence" value="ECO:0007669"/>
    <property type="project" value="UniProtKB-SubCell"/>
</dbReference>
<name>A0A8C9ZZG6_SANLU</name>
<keyword evidence="11" id="KW-1185">Reference proteome</keyword>
<evidence type="ECO:0000256" key="8">
    <source>
        <dbReference type="SAM" id="Coils"/>
    </source>
</evidence>
<dbReference type="GeneTree" id="ENSGT00940000159071"/>
<evidence type="ECO:0000256" key="7">
    <source>
        <dbReference type="ARBA" id="ARBA00023054"/>
    </source>
</evidence>
<feature type="region of interest" description="Disordered" evidence="9">
    <location>
        <begin position="152"/>
        <end position="208"/>
    </location>
</feature>
<evidence type="ECO:0000256" key="9">
    <source>
        <dbReference type="SAM" id="MobiDB-lite"/>
    </source>
</evidence>
<feature type="coiled-coil region" evidence="8">
    <location>
        <begin position="117"/>
        <end position="144"/>
    </location>
</feature>